<dbReference type="SUPFAM" id="SSF53850">
    <property type="entry name" value="Periplasmic binding protein-like II"/>
    <property type="match status" value="1"/>
</dbReference>
<dbReference type="RefSeq" id="WP_084043698.1">
    <property type="nucleotide sequence ID" value="NZ_CP015405.2"/>
</dbReference>
<evidence type="ECO:0000313" key="5">
    <source>
        <dbReference type="Proteomes" id="UP000092574"/>
    </source>
</evidence>
<dbReference type="KEGG" id="byl:A4V09_20015"/>
<dbReference type="Pfam" id="PF01547">
    <property type="entry name" value="SBP_bac_1"/>
    <property type="match status" value="1"/>
</dbReference>
<dbReference type="PANTHER" id="PTHR43649">
    <property type="entry name" value="ARABINOSE-BINDING PROTEIN-RELATED"/>
    <property type="match status" value="1"/>
</dbReference>
<dbReference type="STRING" id="1796616.A4V09_20015"/>
<keyword evidence="2" id="KW-0813">Transport</keyword>
<evidence type="ECO:0000313" key="4">
    <source>
        <dbReference type="EMBL" id="ANU77817.2"/>
    </source>
</evidence>
<proteinExistence type="inferred from homology"/>
<keyword evidence="3" id="KW-1133">Transmembrane helix</keyword>
<gene>
    <name evidence="4" type="ORF">A4V09_20015</name>
</gene>
<evidence type="ECO:0008006" key="6">
    <source>
        <dbReference type="Google" id="ProtNLM"/>
    </source>
</evidence>
<accession>A0A1C7IDS1</accession>
<dbReference type="Gene3D" id="3.40.190.10">
    <property type="entry name" value="Periplasmic binding protein-like II"/>
    <property type="match status" value="2"/>
</dbReference>
<evidence type="ECO:0000256" key="3">
    <source>
        <dbReference type="SAM" id="Phobius"/>
    </source>
</evidence>
<evidence type="ECO:0000256" key="2">
    <source>
        <dbReference type="ARBA" id="ARBA00022448"/>
    </source>
</evidence>
<dbReference type="PANTHER" id="PTHR43649:SF29">
    <property type="entry name" value="OSMOPROTECTIVE COMPOUNDS-BINDING PROTEIN GGTB"/>
    <property type="match status" value="1"/>
</dbReference>
<sequence>MEKRQKIILLGFLFLLAAIILLCLRFFPRFEEKRSREEKNVINLRLWYPWENEGEAYKKSFLEAVEAYNSTHDEVQVWAEGTEMELYREKLPSAIASNDTPDIYFCFGDRYLQGAASSGKLLKMNEYLSEDIDSRLHEDAVRGLTYEGGIYGLGFSENIAVLFINMEMFESYGCRVPSDWDGLLEVCREFISRGITPFACSGDTDTGFRLYLESICIGAAGDDVCARVLQQEGTGEEIAAFADGVGKFCQLRDMGAFGDPWFPRSTQDVENDFYLSKIPMYLAKSDLAGNIMQENSPLYGKLSAVPFPGLQNAGQILGGISDAFAVNKAAAYPRETVQALEEILQNFAVRLYERGAGIPVWDTGRAQKPEEEIYWQIREIADTAETRMQYWEFYLDRRRAERFMKSSEELGGGSISPEQFIEELCTAG</sequence>
<dbReference type="EMBL" id="CP015405">
    <property type="protein sequence ID" value="ANU77817.2"/>
    <property type="molecule type" value="Genomic_DNA"/>
</dbReference>
<feature type="transmembrane region" description="Helical" evidence="3">
    <location>
        <begin position="7"/>
        <end position="27"/>
    </location>
</feature>
<name>A0A1C7IDS1_9FIRM</name>
<dbReference type="InterPro" id="IPR006059">
    <property type="entry name" value="SBP"/>
</dbReference>
<keyword evidence="3" id="KW-0472">Membrane</keyword>
<evidence type="ECO:0000256" key="1">
    <source>
        <dbReference type="ARBA" id="ARBA00008520"/>
    </source>
</evidence>
<dbReference type="InterPro" id="IPR050490">
    <property type="entry name" value="Bact_solute-bd_prot1"/>
</dbReference>
<organism evidence="4 5">
    <name type="scientific">Blautia pseudococcoides</name>
    <dbReference type="NCBI Taxonomy" id="1796616"/>
    <lineage>
        <taxon>Bacteria</taxon>
        <taxon>Bacillati</taxon>
        <taxon>Bacillota</taxon>
        <taxon>Clostridia</taxon>
        <taxon>Lachnospirales</taxon>
        <taxon>Lachnospiraceae</taxon>
        <taxon>Blautia</taxon>
    </lineage>
</organism>
<dbReference type="AlphaFoldDB" id="A0A1C7IDS1"/>
<reference evidence="4" key="1">
    <citation type="submission" date="2017-04" db="EMBL/GenBank/DDBJ databases">
        <title>Complete Genome Sequences of Twelve Strains of a Stable Defined Moderately Diverse Mouse Microbiota 2 (sDMDMm2).</title>
        <authorList>
            <person name="Uchimura Y."/>
            <person name="Wyss M."/>
            <person name="Brugiroux S."/>
            <person name="Limenitakis J.P."/>
            <person name="Stecher B."/>
            <person name="McCoy K.D."/>
            <person name="Macpherson A.J."/>
        </authorList>
    </citation>
    <scope>NUCLEOTIDE SEQUENCE</scope>
    <source>
        <strain evidence="4">YL58</strain>
    </source>
</reference>
<comment type="similarity">
    <text evidence="1">Belongs to the bacterial solute-binding protein 1 family.</text>
</comment>
<keyword evidence="5" id="KW-1185">Reference proteome</keyword>
<dbReference type="Proteomes" id="UP000092574">
    <property type="component" value="Chromosome"/>
</dbReference>
<keyword evidence="3" id="KW-0812">Transmembrane</keyword>
<dbReference type="OrthoDB" id="41208at2"/>
<protein>
    <recommendedName>
        <fullName evidence="6">Extracellular solute-binding protein</fullName>
    </recommendedName>
</protein>